<organism evidence="2 3">
    <name type="scientific">Pieris macdunnoughi</name>
    <dbReference type="NCBI Taxonomy" id="345717"/>
    <lineage>
        <taxon>Eukaryota</taxon>
        <taxon>Metazoa</taxon>
        <taxon>Ecdysozoa</taxon>
        <taxon>Arthropoda</taxon>
        <taxon>Hexapoda</taxon>
        <taxon>Insecta</taxon>
        <taxon>Pterygota</taxon>
        <taxon>Neoptera</taxon>
        <taxon>Endopterygota</taxon>
        <taxon>Lepidoptera</taxon>
        <taxon>Glossata</taxon>
        <taxon>Ditrysia</taxon>
        <taxon>Papilionoidea</taxon>
        <taxon>Pieridae</taxon>
        <taxon>Pierinae</taxon>
        <taxon>Pieris</taxon>
    </lineage>
</organism>
<dbReference type="EMBL" id="CAJOBZ010000099">
    <property type="protein sequence ID" value="CAF4959102.1"/>
    <property type="molecule type" value="Genomic_DNA"/>
</dbReference>
<name>A0A821YT35_9NEOP</name>
<dbReference type="Proteomes" id="UP000663880">
    <property type="component" value="Unassembled WGS sequence"/>
</dbReference>
<dbReference type="OrthoDB" id="6916542at2759"/>
<evidence type="ECO:0000256" key="1">
    <source>
        <dbReference type="SAM" id="Phobius"/>
    </source>
</evidence>
<evidence type="ECO:0000313" key="3">
    <source>
        <dbReference type="Proteomes" id="UP000663880"/>
    </source>
</evidence>
<keyword evidence="1" id="KW-0812">Transmembrane</keyword>
<gene>
    <name evidence="2" type="ORF">PMACD_LOCUS16566</name>
</gene>
<accession>A0A821YT35</accession>
<protein>
    <submittedName>
        <fullName evidence="2">Uncharacterized protein</fullName>
    </submittedName>
</protein>
<reference evidence="2" key="1">
    <citation type="submission" date="2021-02" db="EMBL/GenBank/DDBJ databases">
        <authorList>
            <person name="Steward A R."/>
        </authorList>
    </citation>
    <scope>NUCLEOTIDE SEQUENCE</scope>
</reference>
<dbReference type="AlphaFoldDB" id="A0A821YT35"/>
<keyword evidence="1" id="KW-0472">Membrane</keyword>
<sequence length="344" mass="38506">MAKLGPVFLIATAAIILLLFGVLCYLMRTVNPKPIPENARRYSSQIIPFTEELRQNGNLEYGLEKLPENVTVHVKPSTESNIQPFSSDNAVVVVPLGSNITNNSHVKDNITSENETTDMDSLLSNIKGQRRSIKYDDEYFNLIKIPSSLILNLRDYAGPKIIINLSPENSNKRGRKRSSSKEKGYNKTVIVLEVNESILLNLMGNTVDVNTFDEEEPNIINNELSFENMTFNHLTENLINDLINTTTIPDTIVNSDASSFNTTMFSKDLSETTDFIENDPTFTSTEKITFNDTTDPISSTLELDKTTTGLNDLVVDLLMQGETLKDSPPPSKNMYDNAYVTLYN</sequence>
<evidence type="ECO:0000313" key="2">
    <source>
        <dbReference type="EMBL" id="CAF4959102.1"/>
    </source>
</evidence>
<proteinExistence type="predicted"/>
<keyword evidence="3" id="KW-1185">Reference proteome</keyword>
<feature type="transmembrane region" description="Helical" evidence="1">
    <location>
        <begin position="6"/>
        <end position="26"/>
    </location>
</feature>
<keyword evidence="1" id="KW-1133">Transmembrane helix</keyword>
<comment type="caution">
    <text evidence="2">The sequence shown here is derived from an EMBL/GenBank/DDBJ whole genome shotgun (WGS) entry which is preliminary data.</text>
</comment>